<dbReference type="InterPro" id="IPR035897">
    <property type="entry name" value="Toll_tir_struct_dom_sf"/>
</dbReference>
<dbReference type="Proteomes" id="UP000316095">
    <property type="component" value="Unassembled WGS sequence"/>
</dbReference>
<gene>
    <name evidence="2" type="ORF">Pan54_44830</name>
</gene>
<dbReference type="SMART" id="SM00255">
    <property type="entry name" value="TIR"/>
    <property type="match status" value="1"/>
</dbReference>
<dbReference type="GO" id="GO:0007165">
    <property type="term" value="P:signal transduction"/>
    <property type="evidence" value="ECO:0007669"/>
    <property type="project" value="InterPro"/>
</dbReference>
<dbReference type="InterPro" id="IPR037236">
    <property type="entry name" value="STIV_B116-like_sf"/>
</dbReference>
<accession>A0A5C5XNR2</accession>
<dbReference type="EMBL" id="SJPG01000001">
    <property type="protein sequence ID" value="TWT63725.1"/>
    <property type="molecule type" value="Genomic_DNA"/>
</dbReference>
<dbReference type="RefSeq" id="WP_146505513.1">
    <property type="nucleotide sequence ID" value="NZ_SJPG01000001.1"/>
</dbReference>
<dbReference type="SUPFAM" id="SSF52200">
    <property type="entry name" value="Toll/Interleukin receptor TIR domain"/>
    <property type="match status" value="1"/>
</dbReference>
<protein>
    <recommendedName>
        <fullName evidence="1">TIR domain-containing protein</fullName>
    </recommendedName>
</protein>
<dbReference type="OrthoDB" id="668747at2"/>
<evidence type="ECO:0000313" key="3">
    <source>
        <dbReference type="Proteomes" id="UP000316095"/>
    </source>
</evidence>
<evidence type="ECO:0000313" key="2">
    <source>
        <dbReference type="EMBL" id="TWT63725.1"/>
    </source>
</evidence>
<evidence type="ECO:0000259" key="1">
    <source>
        <dbReference type="PROSITE" id="PS50104"/>
    </source>
</evidence>
<dbReference type="Gene3D" id="3.40.50.11170">
    <property type="entry name" value="Uncharacterised protein PF08960, DUF1874"/>
    <property type="match status" value="1"/>
</dbReference>
<reference evidence="2 3" key="1">
    <citation type="submission" date="2019-02" db="EMBL/GenBank/DDBJ databases">
        <title>Deep-cultivation of Planctomycetes and their phenomic and genomic characterization uncovers novel biology.</title>
        <authorList>
            <person name="Wiegand S."/>
            <person name="Jogler M."/>
            <person name="Boedeker C."/>
            <person name="Pinto D."/>
            <person name="Vollmers J."/>
            <person name="Rivas-Marin E."/>
            <person name="Kohn T."/>
            <person name="Peeters S.H."/>
            <person name="Heuer A."/>
            <person name="Rast P."/>
            <person name="Oberbeckmann S."/>
            <person name="Bunk B."/>
            <person name="Jeske O."/>
            <person name="Meyerdierks A."/>
            <person name="Storesund J.E."/>
            <person name="Kallscheuer N."/>
            <person name="Luecker S."/>
            <person name="Lage O.M."/>
            <person name="Pohl T."/>
            <person name="Merkel B.J."/>
            <person name="Hornburger P."/>
            <person name="Mueller R.-W."/>
            <person name="Bruemmer F."/>
            <person name="Labrenz M."/>
            <person name="Spormann A.M."/>
            <person name="Op Den Camp H."/>
            <person name="Overmann J."/>
            <person name="Amann R."/>
            <person name="Jetten M.S.M."/>
            <person name="Mascher T."/>
            <person name="Medema M.H."/>
            <person name="Devos D.P."/>
            <person name="Kaster A.-K."/>
            <person name="Ovreas L."/>
            <person name="Rohde M."/>
            <person name="Galperin M.Y."/>
            <person name="Jogler C."/>
        </authorList>
    </citation>
    <scope>NUCLEOTIDE SEQUENCE [LARGE SCALE GENOMIC DNA]</scope>
    <source>
        <strain evidence="2 3">Pan54</strain>
    </source>
</reference>
<comment type="caution">
    <text evidence="2">The sequence shown here is derived from an EMBL/GenBank/DDBJ whole genome shotgun (WGS) entry which is preliminary data.</text>
</comment>
<dbReference type="Pfam" id="PF13676">
    <property type="entry name" value="TIR_2"/>
    <property type="match status" value="1"/>
</dbReference>
<organism evidence="2 3">
    <name type="scientific">Rubinisphaera italica</name>
    <dbReference type="NCBI Taxonomy" id="2527969"/>
    <lineage>
        <taxon>Bacteria</taxon>
        <taxon>Pseudomonadati</taxon>
        <taxon>Planctomycetota</taxon>
        <taxon>Planctomycetia</taxon>
        <taxon>Planctomycetales</taxon>
        <taxon>Planctomycetaceae</taxon>
        <taxon>Rubinisphaera</taxon>
    </lineage>
</organism>
<dbReference type="SUPFAM" id="SSF143602">
    <property type="entry name" value="STIV B116-like"/>
    <property type="match status" value="1"/>
</dbReference>
<proteinExistence type="predicted"/>
<dbReference type="AlphaFoldDB" id="A0A5C5XNR2"/>
<name>A0A5C5XNR2_9PLAN</name>
<dbReference type="Gene3D" id="3.40.50.10140">
    <property type="entry name" value="Toll/interleukin-1 receptor homology (TIR) domain"/>
    <property type="match status" value="1"/>
</dbReference>
<dbReference type="InterPro" id="IPR015055">
    <property type="entry name" value="STIV_B116-like"/>
</dbReference>
<dbReference type="Pfam" id="PF08960">
    <property type="entry name" value="STIV_B116-like"/>
    <property type="match status" value="1"/>
</dbReference>
<feature type="domain" description="TIR" evidence="1">
    <location>
        <begin position="117"/>
        <end position="251"/>
    </location>
</feature>
<dbReference type="InterPro" id="IPR000157">
    <property type="entry name" value="TIR_dom"/>
</dbReference>
<sequence length="442" mass="50644">MTTYLLNSPVLTNYGDYSYSQLSVEQAKEILADGFESSVGHAGAAEFLSMLLEMNVPFNRSQIRMEAGDRAIVLNLGQRLPEGTMISALDMRNFDFELGLIKNSQSYLEVDSLSQVPKRHFFVSYAHDDKDKVYSIVRRLEAEGYKIWIDPQIPNGERFDNEIHQGIESAAGFLLMWTEAARNSDWVKRELTAAWQQRQINADYQIHPVCLEPVEIPELFEQNQINVATFGKEYYPKMMKQMATHRYRQFLPINEHIPLSEHSNAKSLELPSASLTRIPFIHSVYCHADLVIDSQASKLSLDEIQSNTKSHVGLLIQTLGTAEDDQPLRDAYTAWKLKYDEQDFLLIHLKGPVEAGKYKIQDQEPTGEWHDIARTAKEAILKLAQRSCRLSFFVAAPIPLGTLLGQQADRYWQIDHFHYAQRQNDSAKRYHFAWDSSELPAE</sequence>
<dbReference type="PROSITE" id="PS50104">
    <property type="entry name" value="TIR"/>
    <property type="match status" value="1"/>
</dbReference>
<keyword evidence="3" id="KW-1185">Reference proteome</keyword>